<protein>
    <submittedName>
        <fullName evidence="5">C-type lectin domain-containing protein</fullName>
    </submittedName>
</protein>
<keyword evidence="2" id="KW-0732">Signal</keyword>
<dbReference type="InterPro" id="IPR016186">
    <property type="entry name" value="C-type_lectin-like/link_sf"/>
</dbReference>
<dbReference type="Proteomes" id="UP000095287">
    <property type="component" value="Unplaced"/>
</dbReference>
<dbReference type="Gene3D" id="3.10.100.10">
    <property type="entry name" value="Mannose-Binding Protein A, subunit A"/>
    <property type="match status" value="2"/>
</dbReference>
<organism evidence="4 5">
    <name type="scientific">Steinernema glaseri</name>
    <dbReference type="NCBI Taxonomy" id="37863"/>
    <lineage>
        <taxon>Eukaryota</taxon>
        <taxon>Metazoa</taxon>
        <taxon>Ecdysozoa</taxon>
        <taxon>Nematoda</taxon>
        <taxon>Chromadorea</taxon>
        <taxon>Rhabditida</taxon>
        <taxon>Tylenchina</taxon>
        <taxon>Panagrolaimomorpha</taxon>
        <taxon>Strongyloidoidea</taxon>
        <taxon>Steinernematidae</taxon>
        <taxon>Steinernema</taxon>
    </lineage>
</organism>
<reference evidence="5" key="1">
    <citation type="submission" date="2016-11" db="UniProtKB">
        <authorList>
            <consortium name="WormBaseParasite"/>
        </authorList>
    </citation>
    <scope>IDENTIFICATION</scope>
</reference>
<feature type="domain" description="C-type lectin" evidence="3">
    <location>
        <begin position="149"/>
        <end position="259"/>
    </location>
</feature>
<evidence type="ECO:0000259" key="3">
    <source>
        <dbReference type="PROSITE" id="PS50041"/>
    </source>
</evidence>
<dbReference type="SMART" id="SM00034">
    <property type="entry name" value="CLECT"/>
    <property type="match status" value="2"/>
</dbReference>
<dbReference type="PROSITE" id="PS50041">
    <property type="entry name" value="C_TYPE_LECTIN_2"/>
    <property type="match status" value="1"/>
</dbReference>
<accession>A0A1I7ZNV6</accession>
<evidence type="ECO:0000313" key="5">
    <source>
        <dbReference type="WBParaSite" id="L893_g28438.t1"/>
    </source>
</evidence>
<dbReference type="InterPro" id="IPR016187">
    <property type="entry name" value="CTDL_fold"/>
</dbReference>
<sequence length="265" mass="29254">MLPFIVFLALTSAVSGLHCKTGLFPGINHQKCLDFAPITLSYEAAVATCTHYGGQIAMVATEDVEALRANIRSNSAFWINSSSEACQSLAESNSAFWINASSDACQSLTEYGIREVSCDSELYYICEYAPAEDHVEISTKICPCGWTDFNGHCYQAFTRKLIWNQAHAYCLMKGGDLASIHSSLENQFISGLLGANSTYWLGGIFLEKEKENAWIDGSDWDYGNVQLQGENYNVAMWKADGTSKWIGADGMEEFNFVCKQPVDVC</sequence>
<feature type="chain" id="PRO_5009313713" evidence="2">
    <location>
        <begin position="17"/>
        <end position="265"/>
    </location>
</feature>
<dbReference type="AlphaFoldDB" id="A0A1I7ZNV6"/>
<evidence type="ECO:0000256" key="1">
    <source>
        <dbReference type="ARBA" id="ARBA00023157"/>
    </source>
</evidence>
<dbReference type="CDD" id="cd00037">
    <property type="entry name" value="CLECT"/>
    <property type="match status" value="2"/>
</dbReference>
<feature type="signal peptide" evidence="2">
    <location>
        <begin position="1"/>
        <end position="16"/>
    </location>
</feature>
<keyword evidence="1" id="KW-1015">Disulfide bond</keyword>
<dbReference type="PANTHER" id="PTHR22991:SF40">
    <property type="entry name" value="PROTEIN CBG13490"/>
    <property type="match status" value="1"/>
</dbReference>
<dbReference type="PANTHER" id="PTHR22991">
    <property type="entry name" value="PROTEIN CBG13490"/>
    <property type="match status" value="1"/>
</dbReference>
<dbReference type="SUPFAM" id="SSF56436">
    <property type="entry name" value="C-type lectin-like"/>
    <property type="match status" value="2"/>
</dbReference>
<evidence type="ECO:0000313" key="4">
    <source>
        <dbReference type="Proteomes" id="UP000095287"/>
    </source>
</evidence>
<dbReference type="WBParaSite" id="L893_g28438.t1">
    <property type="protein sequence ID" value="L893_g28438.t1"/>
    <property type="gene ID" value="L893_g28438"/>
</dbReference>
<evidence type="ECO:0000256" key="2">
    <source>
        <dbReference type="SAM" id="SignalP"/>
    </source>
</evidence>
<dbReference type="InterPro" id="IPR050976">
    <property type="entry name" value="Snaclec"/>
</dbReference>
<keyword evidence="4" id="KW-1185">Reference proteome</keyword>
<name>A0A1I7ZNV6_9BILA</name>
<dbReference type="InterPro" id="IPR001304">
    <property type="entry name" value="C-type_lectin-like"/>
</dbReference>
<proteinExistence type="predicted"/>
<dbReference type="Pfam" id="PF00059">
    <property type="entry name" value="Lectin_C"/>
    <property type="match status" value="2"/>
</dbReference>